<organism evidence="2 3">
    <name type="scientific">Candidatus Phocaeicola faecigallinarum</name>
    <dbReference type="NCBI Taxonomy" id="2838732"/>
    <lineage>
        <taxon>Bacteria</taxon>
        <taxon>Pseudomonadati</taxon>
        <taxon>Bacteroidota</taxon>
        <taxon>Bacteroidia</taxon>
        <taxon>Bacteroidales</taxon>
        <taxon>Bacteroidaceae</taxon>
        <taxon>Phocaeicola</taxon>
    </lineage>
</organism>
<protein>
    <recommendedName>
        <fullName evidence="4">DUF4044 domain-containing protein</fullName>
    </recommendedName>
</protein>
<feature type="transmembrane region" description="Helical" evidence="1">
    <location>
        <begin position="23"/>
        <end position="45"/>
    </location>
</feature>
<keyword evidence="1" id="KW-0472">Membrane</keyword>
<evidence type="ECO:0000256" key="1">
    <source>
        <dbReference type="SAM" id="Phobius"/>
    </source>
</evidence>
<dbReference type="AlphaFoldDB" id="A0A948WVR5"/>
<gene>
    <name evidence="2" type="ORF">H9777_01005</name>
</gene>
<accession>A0A948WVR5</accession>
<comment type="caution">
    <text evidence="2">The sequence shown here is derived from an EMBL/GenBank/DDBJ whole genome shotgun (WGS) entry which is preliminary data.</text>
</comment>
<evidence type="ECO:0008006" key="4">
    <source>
        <dbReference type="Google" id="ProtNLM"/>
    </source>
</evidence>
<reference evidence="2" key="2">
    <citation type="submission" date="2021-04" db="EMBL/GenBank/DDBJ databases">
        <authorList>
            <person name="Gilroy R."/>
        </authorList>
    </citation>
    <scope>NUCLEOTIDE SEQUENCE</scope>
    <source>
        <strain evidence="2">G4-2901</strain>
    </source>
</reference>
<reference evidence="2" key="1">
    <citation type="journal article" date="2021" name="PeerJ">
        <title>Extensive microbial diversity within the chicken gut microbiome revealed by metagenomics and culture.</title>
        <authorList>
            <person name="Gilroy R."/>
            <person name="Ravi A."/>
            <person name="Getino M."/>
            <person name="Pursley I."/>
            <person name="Horton D.L."/>
            <person name="Alikhan N.F."/>
            <person name="Baker D."/>
            <person name="Gharbi K."/>
            <person name="Hall N."/>
            <person name="Watson M."/>
            <person name="Adriaenssens E.M."/>
            <person name="Foster-Nyarko E."/>
            <person name="Jarju S."/>
            <person name="Secka A."/>
            <person name="Antonio M."/>
            <person name="Oren A."/>
            <person name="Chaudhuri R.R."/>
            <person name="La Ragione R."/>
            <person name="Hildebrand F."/>
            <person name="Pallen M.J."/>
        </authorList>
    </citation>
    <scope>NUCLEOTIDE SEQUENCE</scope>
    <source>
        <strain evidence="2">G4-2901</strain>
    </source>
</reference>
<dbReference type="Proteomes" id="UP000783796">
    <property type="component" value="Unassembled WGS sequence"/>
</dbReference>
<keyword evidence="1" id="KW-0812">Transmembrane</keyword>
<name>A0A948WVR5_9BACT</name>
<keyword evidence="1" id="KW-1133">Transmembrane helix</keyword>
<sequence>MSQKHNIKRQNYEKRQEEKADKVFKIVCISIFVLGILLAVAYSVAA</sequence>
<evidence type="ECO:0000313" key="2">
    <source>
        <dbReference type="EMBL" id="MBU3836910.1"/>
    </source>
</evidence>
<dbReference type="EMBL" id="JAHLFW010000008">
    <property type="protein sequence ID" value="MBU3836910.1"/>
    <property type="molecule type" value="Genomic_DNA"/>
</dbReference>
<proteinExistence type="predicted"/>
<evidence type="ECO:0000313" key="3">
    <source>
        <dbReference type="Proteomes" id="UP000783796"/>
    </source>
</evidence>